<accession>A0ABM1PW48</accession>
<evidence type="ECO:0000259" key="2">
    <source>
        <dbReference type="SMART" id="SM00731"/>
    </source>
</evidence>
<feature type="compositionally biased region" description="Basic and acidic residues" evidence="1">
    <location>
        <begin position="640"/>
        <end position="651"/>
    </location>
</feature>
<evidence type="ECO:0000256" key="1">
    <source>
        <dbReference type="SAM" id="MobiDB-lite"/>
    </source>
</evidence>
<feature type="compositionally biased region" description="Basic and acidic residues" evidence="1">
    <location>
        <begin position="465"/>
        <end position="514"/>
    </location>
</feature>
<reference evidence="3" key="2">
    <citation type="journal article" date="2016" name="G3 (Bethesda)">
        <title>Genome Evolution in Three Species of Cactophilic Drosophila.</title>
        <authorList>
            <person name="Sanchez-Flores A."/>
            <person name="Penazola F."/>
            <person name="Carpinteyro-Ponce J."/>
            <person name="Nazario-Yepiz N."/>
            <person name="Abreu-Goodger C."/>
            <person name="Machado C.A."/>
            <person name="Markow T.A."/>
        </authorList>
    </citation>
    <scope>NUCLEOTIDE SEQUENCE [LARGE SCALE GENOMIC DNA]</scope>
</reference>
<dbReference type="GeneID" id="108619384"/>
<feature type="region of interest" description="Disordered" evidence="1">
    <location>
        <begin position="721"/>
        <end position="756"/>
    </location>
</feature>
<dbReference type="InterPro" id="IPR006640">
    <property type="entry name" value="SprT-like_domain"/>
</dbReference>
<feature type="compositionally biased region" description="Acidic residues" evidence="1">
    <location>
        <begin position="659"/>
        <end position="679"/>
    </location>
</feature>
<feature type="compositionally biased region" description="Polar residues" evidence="1">
    <location>
        <begin position="386"/>
        <end position="401"/>
    </location>
</feature>
<feature type="compositionally biased region" description="Low complexity" evidence="1">
    <location>
        <begin position="582"/>
        <end position="597"/>
    </location>
</feature>
<feature type="region of interest" description="Disordered" evidence="1">
    <location>
        <begin position="347"/>
        <end position="423"/>
    </location>
</feature>
<name>A0ABM1PW48_DROAR</name>
<sequence>MADPNGFKLFRSVDPTTVNVPIKEKFAKLTLSSNKKQQLARKTTPQPKPQPEQQSIKSSNVSRQLLGELNDLAAAKSYEHPLLRSDSSSSHAMGQEHTPKADDARSQLDVSDYMETLHMSCTQQTIDVDVEALSTQVTNLTMQPEKGLPPEQSICISSTTAESDDDSASCITISDSSVSEHGEQQTVDREPEQTSMAVSEQLPPTAPNLSNVKVQRIEAFLRDVSFERREIQRRGCADMSGDITRLASADTESMSIGDVDCTELLSVSQWQADSSKRLADNDTEIGPMCSEEQVDSSKRLAHNDTEVNTVCSEEQVDGSKRLADNDTEVNTELNTVCSAEEVNSSKRLADNDTEVNTVCSEDSSKRLANDDTEVNTPDLEVPLSDVSGQQTTLDETIPETSSELEHSPPRPVSASSAEPEESVHSAAIQVSSINISAKINIKIHIPTLDSSSEVEQSIVETTPTSKERADSCKQQEQKEQEREKEKEKEREQDKEQEREQECEKEQEQQQERECSVLGSDASEDEQFLTQAEKLLNQLYGKSWQTPDVIRTLKRSSGSGGKTASVGAVRRAPLTEIKRQPRQPKAATAKKAAPAAQPNDSAVGDFSIFRRALNSNKFNSTQLPRAICSERRPGRPQVRTKHIDEERWRALIDTDSGTDASDDDDANATESSETSDGEEQENGHVTYLDLTKKEVEVVSDPDEQDTGSSKPHKRLDDILRKYRATDKPKLPATPVTPVTTPASSNPTRRQLFTPNTGYEDSSEAIKIVDQALDLNSLEQLELIYLPGTNVHKRIQEVKKQLGMGVATPKAKPVFKKRTPRPIPAPTRAEPVMNEIVMSEPCGFLKSLEPQISREFCDREAFYYRENYARVKDRLTTVLYNLYNTHVFNESLDVQVAWSPRLRNTAGTCRNKTISGGVRTSRIELSTKVLTSADRLRSTLIHELCHAAAWVFNGATGHGVVWKNWAKRAMNRFPDLPPITVCHNYEIEFKYTYKCRYCGAASHAHSKSRKCSDLRCRFCLTPIDLYINKKNKMGVIEQTPVRPPMGFAKFVKDNFQKYNRDNLGAANVMRILGAEYAKKKAALANQLDVTEQLANLSLNND</sequence>
<reference evidence="3" key="1">
    <citation type="journal article" date="1997" name="Nucleic Acids Res.">
        <title>tRNAscan-SE: a program for improved detection of transfer RNA genes in genomic sequence.</title>
        <authorList>
            <person name="Lowe T.M."/>
            <person name="Eddy S.R."/>
        </authorList>
    </citation>
    <scope>NUCLEOTIDE SEQUENCE [LARGE SCALE GENOMIC DNA]</scope>
</reference>
<evidence type="ECO:0000313" key="4">
    <source>
        <dbReference type="RefSeq" id="XP_017871434.1"/>
    </source>
</evidence>
<feature type="region of interest" description="Disordered" evidence="1">
    <location>
        <begin position="31"/>
        <end position="64"/>
    </location>
</feature>
<dbReference type="PANTHER" id="PTHR23099">
    <property type="entry name" value="TRANSCRIPTIONAL REGULATOR"/>
    <property type="match status" value="1"/>
</dbReference>
<dbReference type="RefSeq" id="XP_017871434.1">
    <property type="nucleotide sequence ID" value="XM_018015945.1"/>
</dbReference>
<feature type="compositionally biased region" description="Low complexity" evidence="1">
    <location>
        <begin position="731"/>
        <end position="746"/>
    </location>
</feature>
<proteinExistence type="predicted"/>
<dbReference type="Pfam" id="PF10263">
    <property type="entry name" value="SprT-like"/>
    <property type="match status" value="1"/>
</dbReference>
<feature type="compositionally biased region" description="Polar residues" evidence="1">
    <location>
        <begin position="747"/>
        <end position="756"/>
    </location>
</feature>
<protein>
    <submittedName>
        <fullName evidence="4">Protein phosphatase 1 regulatory subunit 12A isoform X1</fullName>
    </submittedName>
</protein>
<dbReference type="SMART" id="SM00731">
    <property type="entry name" value="SprT"/>
    <property type="match status" value="1"/>
</dbReference>
<keyword evidence="3" id="KW-1185">Reference proteome</keyword>
<feature type="region of interest" description="Disordered" evidence="1">
    <location>
        <begin position="552"/>
        <end position="600"/>
    </location>
</feature>
<gene>
    <name evidence="4" type="primary">LOC108619384</name>
</gene>
<feature type="region of interest" description="Disordered" evidence="1">
    <location>
        <begin position="177"/>
        <end position="207"/>
    </location>
</feature>
<dbReference type="Proteomes" id="UP000694904">
    <property type="component" value="Chromosome X"/>
</dbReference>
<organism evidence="3 4">
    <name type="scientific">Drosophila arizonae</name>
    <name type="common">Fruit fly</name>
    <dbReference type="NCBI Taxonomy" id="7263"/>
    <lineage>
        <taxon>Eukaryota</taxon>
        <taxon>Metazoa</taxon>
        <taxon>Ecdysozoa</taxon>
        <taxon>Arthropoda</taxon>
        <taxon>Hexapoda</taxon>
        <taxon>Insecta</taxon>
        <taxon>Pterygota</taxon>
        <taxon>Neoptera</taxon>
        <taxon>Endopterygota</taxon>
        <taxon>Diptera</taxon>
        <taxon>Brachycera</taxon>
        <taxon>Muscomorpha</taxon>
        <taxon>Ephydroidea</taxon>
        <taxon>Drosophilidae</taxon>
        <taxon>Drosophila</taxon>
    </lineage>
</organism>
<reference evidence="4" key="3">
    <citation type="submission" date="2025-08" db="UniProtKB">
        <authorList>
            <consortium name="RefSeq"/>
        </authorList>
    </citation>
    <scope>IDENTIFICATION</scope>
    <source>
        <tissue evidence="4">Whole organism</tissue>
    </source>
</reference>
<feature type="compositionally biased region" description="Polar residues" evidence="1">
    <location>
        <begin position="31"/>
        <end position="41"/>
    </location>
</feature>
<feature type="region of interest" description="Disordered" evidence="1">
    <location>
        <begin position="623"/>
        <end position="683"/>
    </location>
</feature>
<feature type="compositionally biased region" description="Basic and acidic residues" evidence="1">
    <location>
        <begin position="178"/>
        <end position="192"/>
    </location>
</feature>
<dbReference type="PANTHER" id="PTHR23099:SF0">
    <property type="entry name" value="GERM CELL NUCLEAR ACIDIC PROTEIN"/>
    <property type="match status" value="1"/>
</dbReference>
<feature type="region of interest" description="Disordered" evidence="1">
    <location>
        <begin position="77"/>
        <end position="106"/>
    </location>
</feature>
<feature type="domain" description="SprT-like" evidence="2">
    <location>
        <begin position="871"/>
        <end position="1024"/>
    </location>
</feature>
<feature type="region of interest" description="Disordered" evidence="1">
    <location>
        <begin position="450"/>
        <end position="523"/>
    </location>
</feature>
<feature type="compositionally biased region" description="Basic and acidic residues" evidence="1">
    <location>
        <begin position="97"/>
        <end position="106"/>
    </location>
</feature>
<feature type="compositionally biased region" description="Polar residues" evidence="1">
    <location>
        <begin position="450"/>
        <end position="464"/>
    </location>
</feature>
<evidence type="ECO:0000313" key="3">
    <source>
        <dbReference type="Proteomes" id="UP000694904"/>
    </source>
</evidence>